<dbReference type="Proteomes" id="UP000655225">
    <property type="component" value="Unassembled WGS sequence"/>
</dbReference>
<accession>A0A835DRP6</accession>
<dbReference type="EMBL" id="JABCRI010000001">
    <property type="protein sequence ID" value="KAF8413058.1"/>
    <property type="molecule type" value="Genomic_DNA"/>
</dbReference>
<protein>
    <submittedName>
        <fullName evidence="1">Uncharacterized protein</fullName>
    </submittedName>
</protein>
<sequence>MLPCFCCYEMLQFEEQLDIAHQIGTTGSQIRSNLNDLSLGTNCLYRGSEPEISSCTLAYCLVMRLGVGIQREERRKLVAFPRVHGIFNDKAKVHHF</sequence>
<name>A0A835DRP6_TETSI</name>
<organism evidence="1 2">
    <name type="scientific">Tetracentron sinense</name>
    <name type="common">Spur-leaf</name>
    <dbReference type="NCBI Taxonomy" id="13715"/>
    <lineage>
        <taxon>Eukaryota</taxon>
        <taxon>Viridiplantae</taxon>
        <taxon>Streptophyta</taxon>
        <taxon>Embryophyta</taxon>
        <taxon>Tracheophyta</taxon>
        <taxon>Spermatophyta</taxon>
        <taxon>Magnoliopsida</taxon>
        <taxon>Trochodendrales</taxon>
        <taxon>Trochodendraceae</taxon>
        <taxon>Tetracentron</taxon>
    </lineage>
</organism>
<dbReference type="AlphaFoldDB" id="A0A835DRP6"/>
<gene>
    <name evidence="1" type="ORF">HHK36_001034</name>
</gene>
<evidence type="ECO:0000313" key="2">
    <source>
        <dbReference type="Proteomes" id="UP000655225"/>
    </source>
</evidence>
<keyword evidence="2" id="KW-1185">Reference proteome</keyword>
<evidence type="ECO:0000313" key="1">
    <source>
        <dbReference type="EMBL" id="KAF8413058.1"/>
    </source>
</evidence>
<proteinExistence type="predicted"/>
<dbReference type="OrthoDB" id="6109at2759"/>
<comment type="caution">
    <text evidence="1">The sequence shown here is derived from an EMBL/GenBank/DDBJ whole genome shotgun (WGS) entry which is preliminary data.</text>
</comment>
<reference evidence="1 2" key="1">
    <citation type="submission" date="2020-04" db="EMBL/GenBank/DDBJ databases">
        <title>Plant Genome Project.</title>
        <authorList>
            <person name="Zhang R.-G."/>
        </authorList>
    </citation>
    <scope>NUCLEOTIDE SEQUENCE [LARGE SCALE GENOMIC DNA]</scope>
    <source>
        <strain evidence="1">YNK0</strain>
        <tissue evidence="1">Leaf</tissue>
    </source>
</reference>